<keyword evidence="2" id="KW-1185">Reference proteome</keyword>
<feature type="compositionally biased region" description="Basic and acidic residues" evidence="1">
    <location>
        <begin position="179"/>
        <end position="203"/>
    </location>
</feature>
<dbReference type="Proteomes" id="UP000694920">
    <property type="component" value="Unplaced"/>
</dbReference>
<dbReference type="KEGG" id="ccin:107274165"/>
<feature type="region of interest" description="Disordered" evidence="1">
    <location>
        <begin position="60"/>
        <end position="97"/>
    </location>
</feature>
<name>A0AAJ7CDX0_CEPCN</name>
<evidence type="ECO:0000313" key="3">
    <source>
        <dbReference type="RefSeq" id="XP_015608451.1"/>
    </source>
</evidence>
<sequence>MMPDFANESALISWAAALEEPDIRRELQAANVNAEGSEPTARLRLLRYAMRSHFGIQDLWGPDDEVRGGAEDPADGEPAATGLPEVRQSVDEPAREEAREMRRSLLKTPSERGAREELSTRSVYVLPEGPLATRAAGPGGRYVLLDLSGEAAPPLSEGMMRSDPAITRWGSGRIQAETQPRRRSEEERRHSGESRDLTTEKQQHAVAEQATKENQEQKELTGKPGSQGRGGGNGKQKPNGRWSRKQRQAANGGQRPRKQRPYRGRGGQNRRPNARNVPPAAATEGADRALRVMMEAILDRF</sequence>
<feature type="compositionally biased region" description="Basic and acidic residues" evidence="1">
    <location>
        <begin position="210"/>
        <end position="221"/>
    </location>
</feature>
<reference evidence="3" key="1">
    <citation type="submission" date="2025-08" db="UniProtKB">
        <authorList>
            <consortium name="RefSeq"/>
        </authorList>
    </citation>
    <scope>IDENTIFICATION</scope>
</reference>
<gene>
    <name evidence="3" type="primary">LOC107274165</name>
</gene>
<accession>A0AAJ7CDX0</accession>
<organism evidence="2 3">
    <name type="scientific">Cephus cinctus</name>
    <name type="common">Wheat stem sawfly</name>
    <dbReference type="NCBI Taxonomy" id="211228"/>
    <lineage>
        <taxon>Eukaryota</taxon>
        <taxon>Metazoa</taxon>
        <taxon>Ecdysozoa</taxon>
        <taxon>Arthropoda</taxon>
        <taxon>Hexapoda</taxon>
        <taxon>Insecta</taxon>
        <taxon>Pterygota</taxon>
        <taxon>Neoptera</taxon>
        <taxon>Endopterygota</taxon>
        <taxon>Hymenoptera</taxon>
        <taxon>Cephoidea</taxon>
        <taxon>Cephidae</taxon>
        <taxon>Cephus</taxon>
    </lineage>
</organism>
<evidence type="ECO:0000256" key="1">
    <source>
        <dbReference type="SAM" id="MobiDB-lite"/>
    </source>
</evidence>
<evidence type="ECO:0000313" key="2">
    <source>
        <dbReference type="Proteomes" id="UP000694920"/>
    </source>
</evidence>
<feature type="compositionally biased region" description="Gly residues" evidence="1">
    <location>
        <begin position="225"/>
        <end position="234"/>
    </location>
</feature>
<dbReference type="GeneID" id="107274165"/>
<dbReference type="RefSeq" id="XP_015608451.1">
    <property type="nucleotide sequence ID" value="XM_015752965.2"/>
</dbReference>
<feature type="region of interest" description="Disordered" evidence="1">
    <location>
        <begin position="152"/>
        <end position="286"/>
    </location>
</feature>
<feature type="compositionally biased region" description="Basic and acidic residues" evidence="1">
    <location>
        <begin position="88"/>
        <end position="97"/>
    </location>
</feature>
<protein>
    <submittedName>
        <fullName evidence="3">Uncharacterized protein LOC107274165</fullName>
    </submittedName>
</protein>
<proteinExistence type="predicted"/>
<dbReference type="AlphaFoldDB" id="A0AAJ7CDX0"/>
<feature type="compositionally biased region" description="Low complexity" evidence="1">
    <location>
        <begin position="269"/>
        <end position="282"/>
    </location>
</feature>